<evidence type="ECO:0000313" key="2">
    <source>
        <dbReference type="Proteomes" id="UP000198651"/>
    </source>
</evidence>
<reference evidence="2" key="1">
    <citation type="submission" date="2015-11" db="EMBL/GenBank/DDBJ databases">
        <authorList>
            <person name="Seth-Smith H.M.B."/>
        </authorList>
    </citation>
    <scope>NUCLEOTIDE SEQUENCE [LARGE SCALE GENOMIC DNA]</scope>
    <source>
        <strain evidence="2">2013Ark11</strain>
    </source>
</reference>
<dbReference type="EMBL" id="LN906597">
    <property type="protein sequence ID" value="CUT17081.1"/>
    <property type="molecule type" value="Genomic_DNA"/>
</dbReference>
<sequence length="178" mass="19887">MPASDPWYVSYNFAFQTPQIQALFAQDPGDVAMQVLVLLVGTMSMQNQNDTVRLQLLEMDKKNKQLALLNKTLGDLQSYKAKFPADTKPDKSVLPLPQEVIDDLNALQQDPNSIKTYGDLLGAIEKVRASIDQLNSLSQQDATRLQMGVNQSQVYSDMTTNSMQTFFNSLKAIVRNLV</sequence>
<organism evidence="1 2">
    <name type="scientific">Candidatus Ichthyocystis hellenicum</name>
    <dbReference type="NCBI Taxonomy" id="1561003"/>
    <lineage>
        <taxon>Bacteria</taxon>
        <taxon>Pseudomonadati</taxon>
        <taxon>Pseudomonadota</taxon>
        <taxon>Betaproteobacteria</taxon>
        <taxon>Burkholderiales</taxon>
        <taxon>Candidatus Ichthyocystis</taxon>
    </lineage>
</organism>
<protein>
    <submittedName>
        <fullName evidence="1">Putative membrane protein</fullName>
    </submittedName>
</protein>
<evidence type="ECO:0000313" key="1">
    <source>
        <dbReference type="EMBL" id="CUT17081.1"/>
    </source>
</evidence>
<accession>A0A0S4LZS9</accession>
<dbReference type="STRING" id="1561003.Ark11_0224"/>
<name>A0A0S4LZS9_9BURK</name>
<dbReference type="Proteomes" id="UP000198651">
    <property type="component" value="Chromosome I"/>
</dbReference>
<dbReference type="AlphaFoldDB" id="A0A0S4LZS9"/>
<dbReference type="RefSeq" id="WP_092342708.1">
    <property type="nucleotide sequence ID" value="NZ_FLSL01000095.1"/>
</dbReference>
<proteinExistence type="predicted"/>
<gene>
    <name evidence="1" type="ORF">Ark11_0224</name>
</gene>
<keyword evidence="2" id="KW-1185">Reference proteome</keyword>
<dbReference type="OrthoDB" id="9868235at2"/>